<keyword evidence="2" id="KW-1185">Reference proteome</keyword>
<evidence type="ECO:0000313" key="2">
    <source>
        <dbReference type="Proteomes" id="UP000826212"/>
    </source>
</evidence>
<gene>
    <name evidence="1" type="ORF">K4L44_16170</name>
</gene>
<protein>
    <submittedName>
        <fullName evidence="1">Cation diffusion facilitator family transporter</fullName>
    </submittedName>
</protein>
<reference evidence="1" key="1">
    <citation type="submission" date="2021-08" db="EMBL/GenBank/DDBJ databases">
        <title>Novel anaerobic bacterium isolated from sea squirt in East Sea, Republic of Korea.</title>
        <authorList>
            <person name="Nguyen T.H."/>
            <person name="Li Z."/>
            <person name="Lee Y.-J."/>
            <person name="Ko J."/>
            <person name="Kim S.-G."/>
        </authorList>
    </citation>
    <scope>NUCLEOTIDE SEQUENCE</scope>
    <source>
        <strain evidence="1">KCTC 25031</strain>
    </source>
</reference>
<dbReference type="EMBL" id="CP081303">
    <property type="protein sequence ID" value="QZE14043.1"/>
    <property type="molecule type" value="Genomic_DNA"/>
</dbReference>
<accession>A0AC61NEM9</accession>
<proteinExistence type="predicted"/>
<dbReference type="Proteomes" id="UP000826212">
    <property type="component" value="Chromosome"/>
</dbReference>
<organism evidence="1 2">
    <name type="scientific">Halosquirtibacter laminarini</name>
    <dbReference type="NCBI Taxonomy" id="3374600"/>
    <lineage>
        <taxon>Bacteria</taxon>
        <taxon>Pseudomonadati</taxon>
        <taxon>Bacteroidota</taxon>
        <taxon>Bacteroidia</taxon>
        <taxon>Marinilabiliales</taxon>
        <taxon>Prolixibacteraceae</taxon>
        <taxon>Halosquirtibacter</taxon>
    </lineage>
</organism>
<evidence type="ECO:0000313" key="1">
    <source>
        <dbReference type="EMBL" id="QZE14043.1"/>
    </source>
</evidence>
<name>A0AC61NEM9_9BACT</name>
<sequence length="308" mass="33725">MSHSHSHSMGHHHDHHALPDRIGIAFKMGIILNIVFTAIEYTVGVTTNSLALVSDATHNLSDVASLLLAWFGLKLAQKVVNDHFTYGYKKGTILASLINSIVLCVVVIMIAIESIERFASPIVVDGFGVIVVAAIGVIINGITAFLFFKDQKKDINIRGAFIHLLVDALVSVGVVVSGLLIQYTGLVWIDPIVSLIIAIIIAIGTYGLLKESVRLVLDGVPKEIDYKQIKELLESKDEVIEAHHIHIWPISSSLVSLTAHIEVEDDQMGIEKIMKLRKDIKHDLEHHGIMHSTIEFELAAGTCSDSPC</sequence>